<feature type="domain" description="GFO/IDH/MocA-like oxidoreductase" evidence="2">
    <location>
        <begin position="167"/>
        <end position="299"/>
    </location>
</feature>
<dbReference type="InterPro" id="IPR055170">
    <property type="entry name" value="GFO_IDH_MocA-like_dom"/>
</dbReference>
<sequence length="403" mass="45127">MSNPISRRSFVRTGTTFISGALLLNSIPVIGKTRGMDMLRVGLIGAGNRGAGIAHLIKKLPGISITAVCDVMEDNLQKGLALAADGAKPYSVYQRLLEDRDLDAVIIATPLHLHYQMTIDALDAGKHVYVEKTMTYNIEQALALVKKVNSGRLVVQVGHQYRYYALYHRIKEVLTQKWAGTITHFECQYHRNSDWRVPVKDPALERQVNWRMYKQYSGGLMAELCAHQIDIVNWMLDSHPLKVTGMGGIDFWKDGRDTYDNVRTVFVYPNGIKANVSSILTNAYNGYCIRILGTRATIEIQREKAFIYEEPKKSELGTVDGVTGATVKARTQGEAVPIDFFYPDREQRDPTSYALLSFADCIRTGKKPASNVETGRNAAIAVHMANKAMAGERFEEWKPSYSK</sequence>
<evidence type="ECO:0000313" key="3">
    <source>
        <dbReference type="EMBL" id="OQP42731.1"/>
    </source>
</evidence>
<dbReference type="AlphaFoldDB" id="A0A1V9E9G8"/>
<dbReference type="STRING" id="354355.SAMN05660816_02913"/>
<feature type="domain" description="Gfo/Idh/MocA-like oxidoreductase N-terminal" evidence="1">
    <location>
        <begin position="39"/>
        <end position="159"/>
    </location>
</feature>
<name>A0A1V9E9G8_9BACT</name>
<reference evidence="4" key="1">
    <citation type="submission" date="2016-04" db="EMBL/GenBank/DDBJ databases">
        <authorList>
            <person name="Chen L."/>
            <person name="Zhuang W."/>
            <person name="Wang G."/>
        </authorList>
    </citation>
    <scope>NUCLEOTIDE SEQUENCE [LARGE SCALE GENOMIC DNA]</scope>
    <source>
        <strain evidence="4">17621</strain>
    </source>
</reference>
<dbReference type="Gene3D" id="3.40.50.720">
    <property type="entry name" value="NAD(P)-binding Rossmann-like Domain"/>
    <property type="match status" value="1"/>
</dbReference>
<dbReference type="Pfam" id="PF22725">
    <property type="entry name" value="GFO_IDH_MocA_C3"/>
    <property type="match status" value="1"/>
</dbReference>
<dbReference type="Proteomes" id="UP000192610">
    <property type="component" value="Unassembled WGS sequence"/>
</dbReference>
<protein>
    <submittedName>
        <fullName evidence="3">Oxidoreductase</fullName>
    </submittedName>
</protein>
<evidence type="ECO:0000259" key="1">
    <source>
        <dbReference type="Pfam" id="PF01408"/>
    </source>
</evidence>
<accession>A0A1V9E9G8</accession>
<dbReference type="InterPro" id="IPR000683">
    <property type="entry name" value="Gfo/Idh/MocA-like_OxRdtase_N"/>
</dbReference>
<proteinExistence type="predicted"/>
<dbReference type="GO" id="GO:0000166">
    <property type="term" value="F:nucleotide binding"/>
    <property type="evidence" value="ECO:0007669"/>
    <property type="project" value="InterPro"/>
</dbReference>
<dbReference type="PANTHER" id="PTHR43818">
    <property type="entry name" value="BCDNA.GH03377"/>
    <property type="match status" value="1"/>
</dbReference>
<dbReference type="SUPFAM" id="SSF55347">
    <property type="entry name" value="Glyceraldehyde-3-phosphate dehydrogenase-like, C-terminal domain"/>
    <property type="match status" value="1"/>
</dbReference>
<comment type="caution">
    <text evidence="3">The sequence shown here is derived from an EMBL/GenBank/DDBJ whole genome shotgun (WGS) entry which is preliminary data.</text>
</comment>
<gene>
    <name evidence="3" type="ORF">A4H97_11230</name>
</gene>
<dbReference type="Gene3D" id="3.30.360.10">
    <property type="entry name" value="Dihydrodipicolinate Reductase, domain 2"/>
    <property type="match status" value="1"/>
</dbReference>
<dbReference type="EMBL" id="LVXG01000056">
    <property type="protein sequence ID" value="OQP42731.1"/>
    <property type="molecule type" value="Genomic_DNA"/>
</dbReference>
<keyword evidence="4" id="KW-1185">Reference proteome</keyword>
<dbReference type="SUPFAM" id="SSF51735">
    <property type="entry name" value="NAD(P)-binding Rossmann-fold domains"/>
    <property type="match status" value="1"/>
</dbReference>
<dbReference type="OrthoDB" id="9771072at2"/>
<dbReference type="InterPro" id="IPR050463">
    <property type="entry name" value="Gfo/Idh/MocA_oxidrdct_glycsds"/>
</dbReference>
<dbReference type="RefSeq" id="WP_081203145.1">
    <property type="nucleotide sequence ID" value="NZ_FOCZ01000005.1"/>
</dbReference>
<dbReference type="PANTHER" id="PTHR43818:SF12">
    <property type="entry name" value="NADH-DEPENDENT DEHYDROGENASE-RELATED"/>
    <property type="match status" value="1"/>
</dbReference>
<organism evidence="3 4">
    <name type="scientific">Niastella yeongjuensis</name>
    <dbReference type="NCBI Taxonomy" id="354355"/>
    <lineage>
        <taxon>Bacteria</taxon>
        <taxon>Pseudomonadati</taxon>
        <taxon>Bacteroidota</taxon>
        <taxon>Chitinophagia</taxon>
        <taxon>Chitinophagales</taxon>
        <taxon>Chitinophagaceae</taxon>
        <taxon>Niastella</taxon>
    </lineage>
</organism>
<evidence type="ECO:0000259" key="2">
    <source>
        <dbReference type="Pfam" id="PF22725"/>
    </source>
</evidence>
<dbReference type="InterPro" id="IPR036291">
    <property type="entry name" value="NAD(P)-bd_dom_sf"/>
</dbReference>
<dbReference type="Pfam" id="PF01408">
    <property type="entry name" value="GFO_IDH_MocA"/>
    <property type="match status" value="1"/>
</dbReference>
<evidence type="ECO:0000313" key="4">
    <source>
        <dbReference type="Proteomes" id="UP000192610"/>
    </source>
</evidence>